<accession>A0A454CZ17</accession>
<reference evidence="1 2" key="1">
    <citation type="submission" date="2012-10" db="EMBL/GenBank/DDBJ databases">
        <title>Genome sequence of Vibrio Cholerae HENC-02.</title>
        <authorList>
            <person name="Eppinger M."/>
            <person name="Hasan N.A."/>
            <person name="Sengamalay N."/>
            <person name="Hine E."/>
            <person name="Su Q."/>
            <person name="Daugherty S.C."/>
            <person name="Young S."/>
            <person name="Sadzewicz L."/>
            <person name="Tallon L."/>
            <person name="Cebula T.A."/>
            <person name="Ravel J."/>
            <person name="Colwell R.R."/>
        </authorList>
    </citation>
    <scope>NUCLEOTIDE SEQUENCE [LARGE SCALE GENOMIC DNA]</scope>
    <source>
        <strain evidence="1 2">HENC-02</strain>
    </source>
</reference>
<gene>
    <name evidence="1" type="ORF">VCHENC02_2737</name>
</gene>
<dbReference type="Proteomes" id="UP000008367">
    <property type="component" value="Unassembled WGS sequence"/>
</dbReference>
<evidence type="ECO:0000313" key="2">
    <source>
        <dbReference type="Proteomes" id="UP000008367"/>
    </source>
</evidence>
<evidence type="ECO:0000313" key="1">
    <source>
        <dbReference type="EMBL" id="EKM31642.1"/>
    </source>
</evidence>
<feature type="non-terminal residue" evidence="1">
    <location>
        <position position="33"/>
    </location>
</feature>
<protein>
    <submittedName>
        <fullName evidence="1">Uncharacterized protein</fullName>
    </submittedName>
</protein>
<comment type="caution">
    <text evidence="1">The sequence shown here is derived from an EMBL/GenBank/DDBJ whole genome shotgun (WGS) entry which is preliminary data.</text>
</comment>
<sequence length="33" mass="3673">MSGFFGRLALPTIELAPTTTIMDNHSKFTSKLF</sequence>
<name>A0A454CZ17_VIBHA</name>
<proteinExistence type="predicted"/>
<dbReference type="AlphaFoldDB" id="A0A454CZ17"/>
<organism evidence="1 2">
    <name type="scientific">Vibrio harveyi</name>
    <name type="common">Beneckea harveyi</name>
    <dbReference type="NCBI Taxonomy" id="669"/>
    <lineage>
        <taxon>Bacteria</taxon>
        <taxon>Pseudomonadati</taxon>
        <taxon>Pseudomonadota</taxon>
        <taxon>Gammaproteobacteria</taxon>
        <taxon>Vibrionales</taxon>
        <taxon>Vibrionaceae</taxon>
        <taxon>Vibrio</taxon>
    </lineage>
</organism>
<dbReference type="EMBL" id="AJSR01001099">
    <property type="protein sequence ID" value="EKM31642.1"/>
    <property type="molecule type" value="Genomic_DNA"/>
</dbReference>